<dbReference type="PANTHER" id="PTHR48475:SF1">
    <property type="entry name" value="RNASE H TYPE-1 DOMAIN-CONTAINING PROTEIN"/>
    <property type="match status" value="1"/>
</dbReference>
<dbReference type="Pfam" id="PF13456">
    <property type="entry name" value="RVT_3"/>
    <property type="match status" value="1"/>
</dbReference>
<dbReference type="CDD" id="cd09279">
    <property type="entry name" value="RNase_HI_like"/>
    <property type="match status" value="1"/>
</dbReference>
<dbReference type="PaxDb" id="4097-A0A1S4D524"/>
<organism evidence="2">
    <name type="scientific">Nicotiana tabacum</name>
    <name type="common">Common tobacco</name>
    <dbReference type="NCBI Taxonomy" id="4097"/>
    <lineage>
        <taxon>Eukaryota</taxon>
        <taxon>Viridiplantae</taxon>
        <taxon>Streptophyta</taxon>
        <taxon>Embryophyta</taxon>
        <taxon>Tracheophyta</taxon>
        <taxon>Spermatophyta</taxon>
        <taxon>Magnoliopsida</taxon>
        <taxon>eudicotyledons</taxon>
        <taxon>Gunneridae</taxon>
        <taxon>Pentapetalae</taxon>
        <taxon>asterids</taxon>
        <taxon>lamiids</taxon>
        <taxon>Solanales</taxon>
        <taxon>Solanaceae</taxon>
        <taxon>Nicotianoideae</taxon>
        <taxon>Nicotianeae</taxon>
        <taxon>Nicotiana</taxon>
    </lineage>
</organism>
<dbReference type="InterPro" id="IPR036397">
    <property type="entry name" value="RNaseH_sf"/>
</dbReference>
<dbReference type="KEGG" id="nta:107826081"/>
<dbReference type="SMR" id="A0A1S4D524"/>
<dbReference type="Gene3D" id="3.30.420.10">
    <property type="entry name" value="Ribonuclease H-like superfamily/Ribonuclease H"/>
    <property type="match status" value="1"/>
</dbReference>
<dbReference type="SUPFAM" id="SSF56672">
    <property type="entry name" value="DNA/RNA polymerases"/>
    <property type="match status" value="1"/>
</dbReference>
<dbReference type="STRING" id="4097.A0A1S4D524"/>
<dbReference type="PANTHER" id="PTHR48475">
    <property type="entry name" value="RIBONUCLEASE H"/>
    <property type="match status" value="1"/>
</dbReference>
<sequence>MKLNPEKYAFGIASEKFLGFLVSQRGIEVNPDQIKAIDGIQELLTINKQVQKLTGRIVALSRFIQRSSDRCHKFFCVLKQDNRLEWNPECVQALRELKAYLSSPPLLSKSEAGEQLLVYLSISEVAVSVALIRENKGSGLGLVLKVPIGEVIRQSIRCTEMTNNKVEYEAITAGLRLALKYGAKRLKLRCDSQLVVKQVIGTLQIKEQRLQKYQTGIYKLLPKFDECRLDQILRAQNVEVDGLAKLGAATKSITTGDKSAGTLLYDKKEAKKLRMQAARYNLLHSNLYKRTYGCPLVKCLGPN</sequence>
<dbReference type="Gene3D" id="3.30.70.270">
    <property type="match status" value="1"/>
</dbReference>
<protein>
    <recommendedName>
        <fullName evidence="1">RNase H type-1 domain-containing protein</fullName>
    </recommendedName>
</protein>
<feature type="domain" description="RNase H type-1" evidence="1">
    <location>
        <begin position="135"/>
        <end position="246"/>
    </location>
</feature>
<dbReference type="InterPro" id="IPR043128">
    <property type="entry name" value="Rev_trsase/Diguanyl_cyclase"/>
</dbReference>
<dbReference type="GO" id="GO:0003676">
    <property type="term" value="F:nucleic acid binding"/>
    <property type="evidence" value="ECO:0007669"/>
    <property type="project" value="InterPro"/>
</dbReference>
<name>A0A1S4D524_TOBAC</name>
<dbReference type="OMA" id="IRCTEMT"/>
<dbReference type="OrthoDB" id="101614at2759"/>
<dbReference type="RefSeq" id="XP_016508512.1">
    <property type="nucleotide sequence ID" value="XM_016653026.1"/>
</dbReference>
<accession>A0A1S4D524</accession>
<evidence type="ECO:0000313" key="2">
    <source>
        <dbReference type="RefSeq" id="XP_016508512.1"/>
    </source>
</evidence>
<dbReference type="InterPro" id="IPR043502">
    <property type="entry name" value="DNA/RNA_pol_sf"/>
</dbReference>
<reference evidence="2" key="1">
    <citation type="submission" date="2025-08" db="UniProtKB">
        <authorList>
            <consortium name="RefSeq"/>
        </authorList>
    </citation>
    <scope>IDENTIFICATION</scope>
</reference>
<proteinExistence type="predicted"/>
<dbReference type="InterPro" id="IPR002156">
    <property type="entry name" value="RNaseH_domain"/>
</dbReference>
<dbReference type="AlphaFoldDB" id="A0A1S4D524"/>
<gene>
    <name evidence="2" type="primary">LOC107826081</name>
</gene>
<dbReference type="GO" id="GO:0004523">
    <property type="term" value="F:RNA-DNA hybrid ribonuclease activity"/>
    <property type="evidence" value="ECO:0007669"/>
    <property type="project" value="InterPro"/>
</dbReference>
<evidence type="ECO:0000259" key="1">
    <source>
        <dbReference type="Pfam" id="PF13456"/>
    </source>
</evidence>